<evidence type="ECO:0000313" key="2">
    <source>
        <dbReference type="Proteomes" id="UP000327011"/>
    </source>
</evidence>
<dbReference type="Proteomes" id="UP000327011">
    <property type="component" value="Unassembled WGS sequence"/>
</dbReference>
<dbReference type="RefSeq" id="WP_150937203.1">
    <property type="nucleotide sequence ID" value="NZ_VYTZ01000011.1"/>
</dbReference>
<gene>
    <name evidence="1" type="ORF">F5972_27105</name>
</gene>
<reference evidence="1 2" key="1">
    <citation type="submission" date="2019-09" db="EMBL/GenBank/DDBJ databases">
        <title>Screening of Novel Bioactive Compounds from Soil-Associated.</title>
        <authorList>
            <person name="Gong X."/>
        </authorList>
    </citation>
    <scope>NUCLEOTIDE SEQUENCE [LARGE SCALE GENOMIC DNA]</scope>
    <source>
        <strain evidence="1 2">Gxj-6</strain>
    </source>
</reference>
<dbReference type="EMBL" id="VYTZ01000011">
    <property type="protein sequence ID" value="KAA9375431.1"/>
    <property type="molecule type" value="Genomic_DNA"/>
</dbReference>
<dbReference type="AlphaFoldDB" id="A0A5J5JV58"/>
<comment type="caution">
    <text evidence="1">The sequence shown here is derived from an EMBL/GenBank/DDBJ whole genome shotgun (WGS) entry which is preliminary data.</text>
</comment>
<accession>A0A5J5JV58</accession>
<protein>
    <submittedName>
        <fullName evidence="1">Uncharacterized protein</fullName>
    </submittedName>
</protein>
<sequence length="89" mass="9684">MARAWEADPSATMVRRLGKSAAELDCTGNDDGCPDIWELDNGDIAVIGRDLTRSYESRLPESVVIAEDEKLVIIPRVMLIAAKADLPDA</sequence>
<name>A0A5J5JV58_9ACTN</name>
<proteinExistence type="predicted"/>
<organism evidence="1 2">
    <name type="scientific">Microbispora cellulosiformans</name>
    <dbReference type="NCBI Taxonomy" id="2614688"/>
    <lineage>
        <taxon>Bacteria</taxon>
        <taxon>Bacillati</taxon>
        <taxon>Actinomycetota</taxon>
        <taxon>Actinomycetes</taxon>
        <taxon>Streptosporangiales</taxon>
        <taxon>Streptosporangiaceae</taxon>
        <taxon>Microbispora</taxon>
    </lineage>
</organism>
<evidence type="ECO:0000313" key="1">
    <source>
        <dbReference type="EMBL" id="KAA9375431.1"/>
    </source>
</evidence>
<keyword evidence="2" id="KW-1185">Reference proteome</keyword>